<sequence>MSMSMGASGGAGDVTSTASGGHTVPSMSAGSSISVGSMTNGGGPSASPTSPVAPGGSSMPTSHTDGVGAASHTSSSTSSPPTSTAPVCPAYNGRNYTDASGASYAIACGQAYTGTVLPASSGNSNTTNPVGSSYKRQTNDDTAASAQSCMDLCNTRPACMAVALGCTGQCTMYSAITSTAIGDSCATAALKVSAGPAPPTSVVTVSVCGTRRSGVGTTTVLATATLTTCPAANTMCTAPAAPLAAAHANGRLGDGIIGYQGE</sequence>
<protein>
    <recommendedName>
        <fullName evidence="4">Apple domain-containing protein</fullName>
    </recommendedName>
</protein>
<gene>
    <name evidence="2" type="ORF">LTR36_010194</name>
</gene>
<organism evidence="2 3">
    <name type="scientific">Oleoguttula mirabilis</name>
    <dbReference type="NCBI Taxonomy" id="1507867"/>
    <lineage>
        <taxon>Eukaryota</taxon>
        <taxon>Fungi</taxon>
        <taxon>Dikarya</taxon>
        <taxon>Ascomycota</taxon>
        <taxon>Pezizomycotina</taxon>
        <taxon>Dothideomycetes</taxon>
        <taxon>Dothideomycetidae</taxon>
        <taxon>Mycosphaerellales</taxon>
        <taxon>Teratosphaeriaceae</taxon>
        <taxon>Oleoguttula</taxon>
    </lineage>
</organism>
<accession>A0AAV9JUS1</accession>
<dbReference type="Proteomes" id="UP001324427">
    <property type="component" value="Unassembled WGS sequence"/>
</dbReference>
<feature type="compositionally biased region" description="Low complexity" evidence="1">
    <location>
        <begin position="69"/>
        <end position="85"/>
    </location>
</feature>
<dbReference type="EMBL" id="JAVFHQ010000008">
    <property type="protein sequence ID" value="KAK4548324.1"/>
    <property type="molecule type" value="Genomic_DNA"/>
</dbReference>
<evidence type="ECO:0008006" key="4">
    <source>
        <dbReference type="Google" id="ProtNLM"/>
    </source>
</evidence>
<feature type="region of interest" description="Disordered" evidence="1">
    <location>
        <begin position="118"/>
        <end position="138"/>
    </location>
</feature>
<evidence type="ECO:0000313" key="2">
    <source>
        <dbReference type="EMBL" id="KAK4548324.1"/>
    </source>
</evidence>
<name>A0AAV9JUS1_9PEZI</name>
<dbReference type="AlphaFoldDB" id="A0AAV9JUS1"/>
<feature type="compositionally biased region" description="Low complexity" evidence="1">
    <location>
        <begin position="26"/>
        <end position="38"/>
    </location>
</feature>
<reference evidence="2 3" key="1">
    <citation type="submission" date="2021-11" db="EMBL/GenBank/DDBJ databases">
        <title>Black yeast isolated from Biological Soil Crust.</title>
        <authorList>
            <person name="Kurbessoian T."/>
        </authorList>
    </citation>
    <scope>NUCLEOTIDE SEQUENCE [LARGE SCALE GENOMIC DNA]</scope>
    <source>
        <strain evidence="2 3">CCFEE 5522</strain>
    </source>
</reference>
<evidence type="ECO:0000256" key="1">
    <source>
        <dbReference type="SAM" id="MobiDB-lite"/>
    </source>
</evidence>
<evidence type="ECO:0000313" key="3">
    <source>
        <dbReference type="Proteomes" id="UP001324427"/>
    </source>
</evidence>
<proteinExistence type="predicted"/>
<keyword evidence="3" id="KW-1185">Reference proteome</keyword>
<feature type="region of interest" description="Disordered" evidence="1">
    <location>
        <begin position="1"/>
        <end position="85"/>
    </location>
</feature>
<comment type="caution">
    <text evidence="2">The sequence shown here is derived from an EMBL/GenBank/DDBJ whole genome shotgun (WGS) entry which is preliminary data.</text>
</comment>